<evidence type="ECO:0000259" key="2">
    <source>
        <dbReference type="PROSITE" id="PS51648"/>
    </source>
</evidence>
<reference evidence="3 4" key="1">
    <citation type="submission" date="2011-01" db="EMBL/GenBank/DDBJ databases">
        <title>Complete sequence of Pseudoxanthomonas suwonensis 11-1.</title>
        <authorList>
            <consortium name="US DOE Joint Genome Institute"/>
            <person name="Lucas S."/>
            <person name="Copeland A."/>
            <person name="Lapidus A."/>
            <person name="Cheng J.-F."/>
            <person name="Goodwin L."/>
            <person name="Pitluck S."/>
            <person name="Teshima H."/>
            <person name="Detter J.C."/>
            <person name="Han C."/>
            <person name="Tapia R."/>
            <person name="Land M."/>
            <person name="Hauser L."/>
            <person name="Kyrpides N."/>
            <person name="Ivanova N."/>
            <person name="Ovchinnikova G."/>
            <person name="Siebers A.K."/>
            <person name="Allgaier M."/>
            <person name="Thelen M.P."/>
            <person name="Hugenholtz P."/>
            <person name="Gladden J."/>
            <person name="Woyke T."/>
        </authorList>
    </citation>
    <scope>NUCLEOTIDE SEQUENCE [LARGE SCALE GENOMIC DNA]</scope>
    <source>
        <strain evidence="4">11-1</strain>
    </source>
</reference>
<dbReference type="KEGG" id="psu:Psesu_2783"/>
<proteinExistence type="inferred from homology"/>
<name>E6WWR0_PSEUU</name>
<dbReference type="eggNOG" id="COG3100">
    <property type="taxonomic scope" value="Bacteria"/>
</dbReference>
<dbReference type="HAMAP" id="MF_01866">
    <property type="entry name" value="UPF0745"/>
    <property type="match status" value="1"/>
</dbReference>
<sequence length="91" mass="9710">MQAYVYKSRRRADTYVFLAERDGFARLPAALVQGLGQLDFVLEVVLAPERRLARADAAVVRANLAAQGFHVQFPPVPGTPGVDAGAGAGDE</sequence>
<dbReference type="EMBL" id="CP002446">
    <property type="protein sequence ID" value="ADV28609.1"/>
    <property type="molecule type" value="Genomic_DNA"/>
</dbReference>
<dbReference type="STRING" id="743721.Psesu_2783"/>
<dbReference type="RefSeq" id="WP_013536435.1">
    <property type="nucleotide sequence ID" value="NC_014924.1"/>
</dbReference>
<evidence type="ECO:0000313" key="3">
    <source>
        <dbReference type="EMBL" id="ADV28609.1"/>
    </source>
</evidence>
<dbReference type="AlphaFoldDB" id="E6WWR0"/>
<evidence type="ECO:0000313" key="4">
    <source>
        <dbReference type="Proteomes" id="UP000008632"/>
    </source>
</evidence>
<dbReference type="SUPFAM" id="SSF160191">
    <property type="entry name" value="YcgL-like"/>
    <property type="match status" value="1"/>
</dbReference>
<gene>
    <name evidence="3" type="ordered locus">Psesu_2783</name>
</gene>
<evidence type="ECO:0000256" key="1">
    <source>
        <dbReference type="HAMAP-Rule" id="MF_01866"/>
    </source>
</evidence>
<accession>E6WWR0</accession>
<dbReference type="PROSITE" id="PS51648">
    <property type="entry name" value="YCGL"/>
    <property type="match status" value="1"/>
</dbReference>
<keyword evidence="4" id="KW-1185">Reference proteome</keyword>
<dbReference type="OrthoDB" id="7062382at2"/>
<protein>
    <recommendedName>
        <fullName evidence="1">YcgL domain-containing protein Psesu_2783</fullName>
    </recommendedName>
</protein>
<feature type="domain" description="YcgL" evidence="2">
    <location>
        <begin position="1"/>
        <end position="86"/>
    </location>
</feature>
<dbReference type="InterPro" id="IPR038068">
    <property type="entry name" value="YcgL-like_sf"/>
</dbReference>
<dbReference type="Pfam" id="PF05166">
    <property type="entry name" value="YcgL"/>
    <property type="match status" value="1"/>
</dbReference>
<dbReference type="HOGENOM" id="CLU_155118_0_0_6"/>
<dbReference type="Gene3D" id="3.10.510.20">
    <property type="entry name" value="YcgL domain"/>
    <property type="match status" value="1"/>
</dbReference>
<dbReference type="InterPro" id="IPR027354">
    <property type="entry name" value="YcgL_dom"/>
</dbReference>
<dbReference type="Proteomes" id="UP000008632">
    <property type="component" value="Chromosome"/>
</dbReference>
<dbReference type="PANTHER" id="PTHR38109">
    <property type="entry name" value="PROTEIN YCGL"/>
    <property type="match status" value="1"/>
</dbReference>
<organism evidence="3 4">
    <name type="scientific">Pseudoxanthomonas suwonensis (strain 11-1)</name>
    <dbReference type="NCBI Taxonomy" id="743721"/>
    <lineage>
        <taxon>Bacteria</taxon>
        <taxon>Pseudomonadati</taxon>
        <taxon>Pseudomonadota</taxon>
        <taxon>Gammaproteobacteria</taxon>
        <taxon>Lysobacterales</taxon>
        <taxon>Lysobacteraceae</taxon>
        <taxon>Pseudoxanthomonas</taxon>
    </lineage>
</organism>
<dbReference type="PANTHER" id="PTHR38109:SF1">
    <property type="entry name" value="PROTEIN YCGL"/>
    <property type="match status" value="1"/>
</dbReference>